<dbReference type="GO" id="GO:0070901">
    <property type="term" value="P:mitochondrial tRNA methylation"/>
    <property type="evidence" value="ECO:0007669"/>
    <property type="project" value="TreeGrafter"/>
</dbReference>
<dbReference type="GO" id="GO:0005634">
    <property type="term" value="C:nucleus"/>
    <property type="evidence" value="ECO:0007669"/>
    <property type="project" value="UniProtKB-SubCell"/>
</dbReference>
<keyword evidence="4 11" id="KW-0808">Transferase</keyword>
<dbReference type="EC" id="2.1.1.228" evidence="11"/>
<comment type="similarity">
    <text evidence="11">Belongs to the TRM5 / TYW2 family.</text>
</comment>
<protein>
    <recommendedName>
        <fullName evidence="11">tRNA (guanine(37)-N1)-methyltransferase</fullName>
        <ecNumber evidence="11">2.1.1.228</ecNumber>
    </recommendedName>
    <alternativeName>
        <fullName evidence="11">M1G-methyltransferase</fullName>
    </alternativeName>
    <alternativeName>
        <fullName evidence="11">tRNA [GM37] methyltransferase</fullName>
    </alternativeName>
    <alternativeName>
        <fullName evidence="11">tRNA methyltransferase 5 homolog</fullName>
    </alternativeName>
</protein>
<dbReference type="Pfam" id="PF02475">
    <property type="entry name" value="TRM5-TYW2_MTfase"/>
    <property type="match status" value="1"/>
</dbReference>
<dbReference type="GO" id="GO:0005759">
    <property type="term" value="C:mitochondrial matrix"/>
    <property type="evidence" value="ECO:0007669"/>
    <property type="project" value="UniProtKB-SubCell"/>
</dbReference>
<dbReference type="InterPro" id="IPR029063">
    <property type="entry name" value="SAM-dependent_MTases_sf"/>
</dbReference>
<dbReference type="PANTHER" id="PTHR23245">
    <property type="entry name" value="TRNA METHYLTRANSFERASE"/>
    <property type="match status" value="1"/>
</dbReference>
<comment type="similarity">
    <text evidence="1">Belongs to the class I-like SAM-binding methyltransferase superfamily. TRM5/TYW2 family.</text>
</comment>
<evidence type="ECO:0000256" key="9">
    <source>
        <dbReference type="ARBA" id="ARBA00045951"/>
    </source>
</evidence>
<sequence length="519" mass="59581">MRDGFVSTLFLGVLRCNRLYRVDFLCSIAARARKLIGMNHVASQPISTTVEIPVRKDSTLGSSPIKIPDVVRGMTDLKKDLFVNNILFTVMKLDATKVSLIQRKVRLEKYLIRNLGRVKCIMDADDPKYKLLYFDPSVVNESSIELKSEIESKIKQYADDVELVWETRLVAITFEDWDLKRIFRAVLPKELEFSSYSQIGHIVHVNLRENLLPYKKIISQILLEKVSKCRTVVNKFDSITNEYRNFELDLLAGDDDYVTELIESGVRYRLDFSKVFWNSRLSHEHERVVKLFNSRSLVYDICAGVGPFVLPALKRRRPIRVLANDLNPESVRWLKENATLNKIPDGKIEVHNLDAPEFIRGVVANDLSQELVKAKTSEVTPSEANILMNLPAYAINFLPSFKGLLSKHVSSELSLVFPVKVYCYLFVKALEDVPMDWYEKRANGMIREFLNEKEASIELIHHVRTVSSRKEMFCVQLNLSWDLLLDKASTAFLKRNCSEGVDSVSYKRTKLECVLLSSS</sequence>
<proteinExistence type="inferred from homology"/>
<dbReference type="EMBL" id="JAHQIW010001546">
    <property type="protein sequence ID" value="KAJ1352794.1"/>
    <property type="molecule type" value="Genomic_DNA"/>
</dbReference>
<evidence type="ECO:0000256" key="6">
    <source>
        <dbReference type="ARBA" id="ARBA00022694"/>
    </source>
</evidence>
<name>A0AAD5QKJ8_PARTN</name>
<dbReference type="GO" id="GO:0052906">
    <property type="term" value="F:tRNA (guanine(37)-N1)-methyltransferase activity"/>
    <property type="evidence" value="ECO:0007669"/>
    <property type="project" value="UniProtKB-UniRule"/>
</dbReference>
<evidence type="ECO:0000256" key="8">
    <source>
        <dbReference type="ARBA" id="ARBA00023242"/>
    </source>
</evidence>
<feature type="binding site" evidence="11">
    <location>
        <begin position="325"/>
        <end position="326"/>
    </location>
    <ligand>
        <name>S-adenosyl-L-methionine</name>
        <dbReference type="ChEBI" id="CHEBI:59789"/>
    </ligand>
</feature>
<dbReference type="InterPro" id="IPR056744">
    <property type="entry name" value="TRM5/TYW2-like_N"/>
</dbReference>
<comment type="subunit">
    <text evidence="11">Monomer.</text>
</comment>
<evidence type="ECO:0000259" key="12">
    <source>
        <dbReference type="PROSITE" id="PS51684"/>
    </source>
</evidence>
<dbReference type="Proteomes" id="UP001196413">
    <property type="component" value="Unassembled WGS sequence"/>
</dbReference>
<dbReference type="AlphaFoldDB" id="A0AAD5QKJ8"/>
<reference evidence="13" key="1">
    <citation type="submission" date="2021-06" db="EMBL/GenBank/DDBJ databases">
        <title>Parelaphostrongylus tenuis whole genome reference sequence.</title>
        <authorList>
            <person name="Garwood T.J."/>
            <person name="Larsen P.A."/>
            <person name="Fountain-Jones N.M."/>
            <person name="Garbe J.R."/>
            <person name="Macchietto M.G."/>
            <person name="Kania S.A."/>
            <person name="Gerhold R.W."/>
            <person name="Richards J.E."/>
            <person name="Wolf T.M."/>
        </authorList>
    </citation>
    <scope>NUCLEOTIDE SEQUENCE</scope>
    <source>
        <strain evidence="13">MNPRO001-30</strain>
        <tissue evidence="13">Meninges</tissue>
    </source>
</reference>
<keyword evidence="6 11" id="KW-0819">tRNA processing</keyword>
<evidence type="ECO:0000256" key="11">
    <source>
        <dbReference type="HAMAP-Rule" id="MF_03152"/>
    </source>
</evidence>
<keyword evidence="14" id="KW-1185">Reference proteome</keyword>
<dbReference type="InterPro" id="IPR025792">
    <property type="entry name" value="tRNA_Gua_MeTrfase_euk"/>
</dbReference>
<comment type="function">
    <text evidence="11">Specifically methylates the N1 position of guanosine-37 in various cytoplasmic and mitochondrial tRNAs. Methylation is not dependent on the nature of the nucleoside 5' of the target nucleoside. This is the first step in the biosynthesis of wybutosine (yW), a modified base adjacent to the anticodon of tRNAs and required for accurate decoding.</text>
</comment>
<organism evidence="13 14">
    <name type="scientific">Parelaphostrongylus tenuis</name>
    <name type="common">Meningeal worm</name>
    <dbReference type="NCBI Taxonomy" id="148309"/>
    <lineage>
        <taxon>Eukaryota</taxon>
        <taxon>Metazoa</taxon>
        <taxon>Ecdysozoa</taxon>
        <taxon>Nematoda</taxon>
        <taxon>Chromadorea</taxon>
        <taxon>Rhabditida</taxon>
        <taxon>Rhabditina</taxon>
        <taxon>Rhabditomorpha</taxon>
        <taxon>Strongyloidea</taxon>
        <taxon>Metastrongylidae</taxon>
        <taxon>Parelaphostrongylus</taxon>
    </lineage>
</organism>
<keyword evidence="3 11" id="KW-0489">Methyltransferase</keyword>
<evidence type="ECO:0000256" key="5">
    <source>
        <dbReference type="ARBA" id="ARBA00022691"/>
    </source>
</evidence>
<evidence type="ECO:0000256" key="3">
    <source>
        <dbReference type="ARBA" id="ARBA00022603"/>
    </source>
</evidence>
<dbReference type="GO" id="GO:0002939">
    <property type="term" value="P:tRNA N1-guanine methylation"/>
    <property type="evidence" value="ECO:0007669"/>
    <property type="project" value="TreeGrafter"/>
</dbReference>
<keyword evidence="8 11" id="KW-0539">Nucleus</keyword>
<accession>A0AAD5QKJ8</accession>
<evidence type="ECO:0000256" key="10">
    <source>
        <dbReference type="ARBA" id="ARBA00047783"/>
    </source>
</evidence>
<dbReference type="InterPro" id="IPR030382">
    <property type="entry name" value="MeTrfase_TRM5/TYW2"/>
</dbReference>
<evidence type="ECO:0000256" key="4">
    <source>
        <dbReference type="ARBA" id="ARBA00022679"/>
    </source>
</evidence>
<dbReference type="HAMAP" id="MF_03152">
    <property type="entry name" value="TRM5"/>
    <property type="match status" value="1"/>
</dbReference>
<feature type="binding site" evidence="11">
    <location>
        <begin position="354"/>
        <end position="355"/>
    </location>
    <ligand>
        <name>S-adenosyl-L-methionine</name>
        <dbReference type="ChEBI" id="CHEBI:59789"/>
    </ligand>
</feature>
<feature type="binding site" evidence="11">
    <location>
        <position position="285"/>
    </location>
    <ligand>
        <name>S-adenosyl-L-methionine</name>
        <dbReference type="ChEBI" id="CHEBI:59789"/>
    </ligand>
</feature>
<comment type="caution">
    <text evidence="13">The sequence shown here is derived from an EMBL/GenBank/DDBJ whole genome shotgun (WGS) entry which is preliminary data.</text>
</comment>
<dbReference type="Gene3D" id="3.40.50.150">
    <property type="entry name" value="Vaccinia Virus protein VP39"/>
    <property type="match status" value="1"/>
</dbReference>
<feature type="binding site" evidence="11">
    <location>
        <position position="389"/>
    </location>
    <ligand>
        <name>S-adenosyl-L-methionine</name>
        <dbReference type="ChEBI" id="CHEBI:59789"/>
    </ligand>
</feature>
<dbReference type="SUPFAM" id="SSF53335">
    <property type="entry name" value="S-adenosyl-L-methionine-dependent methyltransferases"/>
    <property type="match status" value="1"/>
</dbReference>
<dbReference type="CDD" id="cd02440">
    <property type="entry name" value="AdoMet_MTases"/>
    <property type="match status" value="1"/>
</dbReference>
<evidence type="ECO:0000256" key="1">
    <source>
        <dbReference type="ARBA" id="ARBA00009775"/>
    </source>
</evidence>
<comment type="function">
    <text evidence="9">Involved in mitochondrial tRNA methylation. Specifically methylates the N1 position of guanosine-37 in various tRNAs. Methylation is not dependent on the nature of the nucleoside 5' of the target nucleoside. This is the first step in the biosynthesis of wybutosine (yW), a modified base adjacent to the anticodon of tRNAs and required for accurate decoding.</text>
</comment>
<evidence type="ECO:0000313" key="13">
    <source>
        <dbReference type="EMBL" id="KAJ1352794.1"/>
    </source>
</evidence>
<gene>
    <name evidence="13" type="ORF">KIN20_009218</name>
</gene>
<keyword evidence="2 11" id="KW-0963">Cytoplasm</keyword>
<evidence type="ECO:0000256" key="2">
    <source>
        <dbReference type="ARBA" id="ARBA00022490"/>
    </source>
</evidence>
<dbReference type="Pfam" id="PF25133">
    <property type="entry name" value="TYW2_N_2"/>
    <property type="match status" value="1"/>
</dbReference>
<evidence type="ECO:0000256" key="7">
    <source>
        <dbReference type="ARBA" id="ARBA00023128"/>
    </source>
</evidence>
<keyword evidence="5 11" id="KW-0949">S-adenosyl-L-methionine</keyword>
<comment type="catalytic activity">
    <reaction evidence="10 11">
        <text>guanosine(37) in tRNA + S-adenosyl-L-methionine = N(1)-methylguanosine(37) in tRNA + S-adenosyl-L-homocysteine + H(+)</text>
        <dbReference type="Rhea" id="RHEA:36899"/>
        <dbReference type="Rhea" id="RHEA-COMP:10145"/>
        <dbReference type="Rhea" id="RHEA-COMP:10147"/>
        <dbReference type="ChEBI" id="CHEBI:15378"/>
        <dbReference type="ChEBI" id="CHEBI:57856"/>
        <dbReference type="ChEBI" id="CHEBI:59789"/>
        <dbReference type="ChEBI" id="CHEBI:73542"/>
        <dbReference type="ChEBI" id="CHEBI:74269"/>
        <dbReference type="EC" id="2.1.1.228"/>
    </reaction>
</comment>
<feature type="domain" description="SAM-dependent methyltransferase TRM5/TYW2-type" evidence="12">
    <location>
        <begin position="196"/>
        <end position="481"/>
    </location>
</feature>
<dbReference type="Gene3D" id="3.30.300.110">
    <property type="entry name" value="Met-10+ protein-like domains"/>
    <property type="match status" value="1"/>
</dbReference>
<dbReference type="PANTHER" id="PTHR23245:SF36">
    <property type="entry name" value="TRNA (GUANINE(37)-N1)-METHYLTRANSFERASE"/>
    <property type="match status" value="1"/>
</dbReference>
<keyword evidence="7 11" id="KW-0496">Mitochondrion</keyword>
<comment type="subcellular location">
    <subcellularLocation>
        <location evidence="11">Mitochondrion matrix</location>
    </subcellularLocation>
    <subcellularLocation>
        <location evidence="11">Nucleus</location>
    </subcellularLocation>
    <subcellularLocation>
        <location evidence="11">Cytoplasm</location>
    </subcellularLocation>
    <text evidence="11">Predominantly in the mitochondria and in the nucleus.</text>
</comment>
<dbReference type="FunFam" id="3.30.300.110:FF:000001">
    <property type="entry name" value="tRNA (guanine(37)-N1)-methyltransferase"/>
    <property type="match status" value="1"/>
</dbReference>
<evidence type="ECO:0000313" key="14">
    <source>
        <dbReference type="Proteomes" id="UP001196413"/>
    </source>
</evidence>
<dbReference type="InterPro" id="IPR056743">
    <property type="entry name" value="TRM5-TYW2-like_MTfase"/>
</dbReference>
<dbReference type="PROSITE" id="PS51684">
    <property type="entry name" value="SAM_MT_TRM5_TYW2"/>
    <property type="match status" value="1"/>
</dbReference>